<dbReference type="EMBL" id="CP134185">
    <property type="protein sequence ID" value="WPA98740.1"/>
    <property type="molecule type" value="Genomic_DNA"/>
</dbReference>
<protein>
    <submittedName>
        <fullName evidence="2">Uncharacterized protein</fullName>
    </submittedName>
</protein>
<keyword evidence="3" id="KW-1185">Reference proteome</keyword>
<dbReference type="RefSeq" id="XP_065458462.1">
    <property type="nucleotide sequence ID" value="XM_065602390.1"/>
</dbReference>
<feature type="region of interest" description="Disordered" evidence="1">
    <location>
        <begin position="47"/>
        <end position="110"/>
    </location>
</feature>
<accession>A0ABZ0NGT6</accession>
<evidence type="ECO:0000313" key="2">
    <source>
        <dbReference type="EMBL" id="WPA98740.1"/>
    </source>
</evidence>
<gene>
    <name evidence="2" type="ORF">RHO25_003353</name>
</gene>
<evidence type="ECO:0000256" key="1">
    <source>
        <dbReference type="SAM" id="MobiDB-lite"/>
    </source>
</evidence>
<reference evidence="2 3" key="1">
    <citation type="submission" date="2023-09" db="EMBL/GenBank/DDBJ databases">
        <title>Complete-Gapless Cercospora beticola genome.</title>
        <authorList>
            <person name="Wyatt N.A."/>
            <person name="Spanner R.E."/>
            <person name="Bolton M.D."/>
        </authorList>
    </citation>
    <scope>NUCLEOTIDE SEQUENCE [LARGE SCALE GENOMIC DNA]</scope>
    <source>
        <strain evidence="2">Cb09-40</strain>
    </source>
</reference>
<evidence type="ECO:0000313" key="3">
    <source>
        <dbReference type="Proteomes" id="UP001302367"/>
    </source>
</evidence>
<dbReference type="Proteomes" id="UP001302367">
    <property type="component" value="Chromosome 2"/>
</dbReference>
<organism evidence="2 3">
    <name type="scientific">Cercospora beticola</name>
    <name type="common">Sugarbeet leaf spot fungus</name>
    <dbReference type="NCBI Taxonomy" id="122368"/>
    <lineage>
        <taxon>Eukaryota</taxon>
        <taxon>Fungi</taxon>
        <taxon>Dikarya</taxon>
        <taxon>Ascomycota</taxon>
        <taxon>Pezizomycotina</taxon>
        <taxon>Dothideomycetes</taxon>
        <taxon>Dothideomycetidae</taxon>
        <taxon>Mycosphaerellales</taxon>
        <taxon>Mycosphaerellaceae</taxon>
        <taxon>Cercospora</taxon>
    </lineage>
</organism>
<proteinExistence type="predicted"/>
<dbReference type="GeneID" id="90643962"/>
<name>A0ABZ0NGT6_CERBT</name>
<sequence>MSTDPLFEALAKHILSGNSLSAQDVDRMITEHRGGPFAQAAQFNDMEKNVEEQSMESASMSQDPSIAAATNAKDPLNAETPAGDGHIEVSTMSSKKAPESIAETSNTSTA</sequence>